<dbReference type="NCBIfam" id="TIGR03292">
    <property type="entry name" value="PhnH_redo"/>
    <property type="match status" value="1"/>
</dbReference>
<dbReference type="SUPFAM" id="SSF159709">
    <property type="entry name" value="PhnH-like"/>
    <property type="match status" value="1"/>
</dbReference>
<dbReference type="PIRSF" id="PIRSF020680">
    <property type="entry name" value="PhnH"/>
    <property type="match status" value="1"/>
</dbReference>
<dbReference type="GO" id="GO:0016829">
    <property type="term" value="F:lyase activity"/>
    <property type="evidence" value="ECO:0007669"/>
    <property type="project" value="UniProtKB-KW"/>
</dbReference>
<evidence type="ECO:0000313" key="2">
    <source>
        <dbReference type="Proteomes" id="UP000558284"/>
    </source>
</evidence>
<accession>A0A838B7S5</accession>
<dbReference type="EMBL" id="JACDTY010000010">
    <property type="protein sequence ID" value="MBA1142656.1"/>
    <property type="molecule type" value="Genomic_DNA"/>
</dbReference>
<keyword evidence="1" id="KW-0456">Lyase</keyword>
<dbReference type="InterPro" id="IPR008772">
    <property type="entry name" value="Phosphonate_metab_PhnH"/>
</dbReference>
<dbReference type="Gene3D" id="3.40.50.11310">
    <property type="entry name" value="Bacterial phosphonate metabolism protein PhnH"/>
    <property type="match status" value="1"/>
</dbReference>
<keyword evidence="2" id="KW-1185">Reference proteome</keyword>
<dbReference type="Proteomes" id="UP000558284">
    <property type="component" value="Unassembled WGS sequence"/>
</dbReference>
<evidence type="ECO:0000313" key="1">
    <source>
        <dbReference type="EMBL" id="MBA1142656.1"/>
    </source>
</evidence>
<name>A0A838B7S5_9HYPH</name>
<proteinExistence type="predicted"/>
<organism evidence="1 2">
    <name type="scientific">Mesorhizobium neociceri</name>
    <dbReference type="NCBI Taxonomy" id="1307853"/>
    <lineage>
        <taxon>Bacteria</taxon>
        <taxon>Pseudomonadati</taxon>
        <taxon>Pseudomonadota</taxon>
        <taxon>Alphaproteobacteria</taxon>
        <taxon>Hyphomicrobiales</taxon>
        <taxon>Phyllobacteriaceae</taxon>
        <taxon>Mesorhizobium</taxon>
    </lineage>
</organism>
<reference evidence="1 2" key="1">
    <citation type="submission" date="2020-07" db="EMBL/GenBank/DDBJ databases">
        <title>Definition of the novel symbiovar canariense within Mesorhizobium novociceri, a new species of genus Mesorhizobium nodulating Cicer canariense in the Caldera de Taburiente National Park (La Palma, Canary Islands).</title>
        <authorList>
            <person name="Leon-Barrios M."/>
            <person name="Perez-Yepez J."/>
            <person name="Flores-Felix J.D."/>
            <person name="Ramirez-Baena M.H."/>
            <person name="Pulido-Suarez L."/>
            <person name="Igual J.M."/>
            <person name="Velazquez E."/>
            <person name="Peix A."/>
        </authorList>
    </citation>
    <scope>NUCLEOTIDE SEQUENCE [LARGE SCALE GENOMIC DNA]</scope>
    <source>
        <strain evidence="1 2">CCANP35</strain>
    </source>
</reference>
<gene>
    <name evidence="1" type="primary">phnH</name>
    <name evidence="1" type="ORF">H0241_20755</name>
</gene>
<sequence length="203" mass="21309">MDIAAQSIDGGFADPVFNAQTVFRAVMDAMARPGSVQPLPAFARPPAPLSATAGAIALALCDNDTPLWLDPALQASAAVKSWLGFHTGAPLANTPADAHFAVIANPAEMASLDGFSQGTQDYPDRSTTLILQVSDLVSGAPLLLEGPGIETPATIAPAQMPRHFVEQWKQNITRFPRGVDLILAAPDGIACLPRTTRIKTMEA</sequence>
<dbReference type="RefSeq" id="WP_181059640.1">
    <property type="nucleotide sequence ID" value="NZ_JACDTY010000010.1"/>
</dbReference>
<dbReference type="Pfam" id="PF05845">
    <property type="entry name" value="PhnH"/>
    <property type="match status" value="1"/>
</dbReference>
<comment type="caution">
    <text evidence="1">The sequence shown here is derived from an EMBL/GenBank/DDBJ whole genome shotgun (WGS) entry which is preliminary data.</text>
</comment>
<dbReference type="AlphaFoldDB" id="A0A838B7S5"/>
<dbReference type="GO" id="GO:0019634">
    <property type="term" value="P:organic phosphonate metabolic process"/>
    <property type="evidence" value="ECO:0007669"/>
    <property type="project" value="InterPro"/>
</dbReference>
<protein>
    <submittedName>
        <fullName evidence="1">Phosphonate C-P lyase system protein PhnH</fullName>
    </submittedName>
</protein>
<dbReference type="InterPro" id="IPR038058">
    <property type="entry name" value="PhnH-like_sp"/>
</dbReference>